<keyword evidence="1" id="KW-0479">Metal-binding</keyword>
<comment type="caution">
    <text evidence="4">The sequence shown here is derived from an EMBL/GenBank/DDBJ whole genome shotgun (WGS) entry which is preliminary data.</text>
</comment>
<dbReference type="Pfam" id="PF00149">
    <property type="entry name" value="Metallophos"/>
    <property type="match status" value="1"/>
</dbReference>
<gene>
    <name evidence="4" type="ORF">ET996_08495</name>
</gene>
<keyword evidence="5" id="KW-1185">Reference proteome</keyword>
<dbReference type="InterPro" id="IPR004843">
    <property type="entry name" value="Calcineurin-like_PHP"/>
</dbReference>
<evidence type="ECO:0000313" key="4">
    <source>
        <dbReference type="EMBL" id="TBT94816.1"/>
    </source>
</evidence>
<dbReference type="InterPro" id="IPR051158">
    <property type="entry name" value="Metallophosphoesterase_sf"/>
</dbReference>
<dbReference type="GO" id="GO:0016020">
    <property type="term" value="C:membrane"/>
    <property type="evidence" value="ECO:0007669"/>
    <property type="project" value="GOC"/>
</dbReference>
<dbReference type="SUPFAM" id="SSF56300">
    <property type="entry name" value="Metallo-dependent phosphatases"/>
    <property type="match status" value="1"/>
</dbReference>
<accession>A0A4Q9KK24</accession>
<keyword evidence="2" id="KW-0378">Hydrolase</keyword>
<dbReference type="PANTHER" id="PTHR31302">
    <property type="entry name" value="TRANSMEMBRANE PROTEIN WITH METALLOPHOSPHOESTERASE DOMAIN-RELATED"/>
    <property type="match status" value="1"/>
</dbReference>
<proteinExistence type="predicted"/>
<dbReference type="InterPro" id="IPR029052">
    <property type="entry name" value="Metallo-depent_PP-like"/>
</dbReference>
<dbReference type="AlphaFoldDB" id="A0A4Q9KK24"/>
<dbReference type="PANTHER" id="PTHR31302:SF31">
    <property type="entry name" value="PHOSPHODIESTERASE YAEI"/>
    <property type="match status" value="1"/>
</dbReference>
<dbReference type="Gene3D" id="3.60.21.10">
    <property type="match status" value="1"/>
</dbReference>
<evidence type="ECO:0000313" key="5">
    <source>
        <dbReference type="Proteomes" id="UP000291933"/>
    </source>
</evidence>
<reference evidence="4 5" key="1">
    <citation type="submission" date="2019-01" db="EMBL/GenBank/DDBJ databases">
        <title>Lactibacter flavus gen. nov., sp. nov., a novel bacterium of the family Propionibacteriaceae isolated from raw milk and dairy products.</title>
        <authorList>
            <person name="Huptas C."/>
            <person name="Wenning M."/>
            <person name="Breitenwieser F."/>
            <person name="Doll E."/>
            <person name="Von Neubeck M."/>
            <person name="Busse H.-J."/>
            <person name="Scherer S."/>
        </authorList>
    </citation>
    <scope>NUCLEOTIDE SEQUENCE [LARGE SCALE GENOMIC DNA]</scope>
    <source>
        <strain evidence="4 5">DSM 22130</strain>
    </source>
</reference>
<dbReference type="GO" id="GO:0009245">
    <property type="term" value="P:lipid A biosynthetic process"/>
    <property type="evidence" value="ECO:0007669"/>
    <property type="project" value="TreeGrafter"/>
</dbReference>
<feature type="domain" description="Calcineurin-like phosphoesterase" evidence="3">
    <location>
        <begin position="54"/>
        <end position="218"/>
    </location>
</feature>
<dbReference type="Proteomes" id="UP000291933">
    <property type="component" value="Unassembled WGS sequence"/>
</dbReference>
<protein>
    <submittedName>
        <fullName evidence="4">Phosphoesterase</fullName>
    </submittedName>
</protein>
<organism evidence="4 5">
    <name type="scientific">Propioniciclava tarda</name>
    <dbReference type="NCBI Taxonomy" id="433330"/>
    <lineage>
        <taxon>Bacteria</taxon>
        <taxon>Bacillati</taxon>
        <taxon>Actinomycetota</taxon>
        <taxon>Actinomycetes</taxon>
        <taxon>Propionibacteriales</taxon>
        <taxon>Propionibacteriaceae</taxon>
        <taxon>Propioniciclava</taxon>
    </lineage>
</organism>
<dbReference type="GO" id="GO:0008758">
    <property type="term" value="F:UDP-2,3-diacylglucosamine hydrolase activity"/>
    <property type="evidence" value="ECO:0007669"/>
    <property type="project" value="TreeGrafter"/>
</dbReference>
<evidence type="ECO:0000256" key="1">
    <source>
        <dbReference type="ARBA" id="ARBA00022723"/>
    </source>
</evidence>
<evidence type="ECO:0000259" key="3">
    <source>
        <dbReference type="Pfam" id="PF00149"/>
    </source>
</evidence>
<dbReference type="EMBL" id="SDMR01000009">
    <property type="protein sequence ID" value="TBT94816.1"/>
    <property type="molecule type" value="Genomic_DNA"/>
</dbReference>
<dbReference type="RefSeq" id="WP_131172132.1">
    <property type="nucleotide sequence ID" value="NZ_FXTL01000009.1"/>
</dbReference>
<evidence type="ECO:0000256" key="2">
    <source>
        <dbReference type="ARBA" id="ARBA00022801"/>
    </source>
</evidence>
<dbReference type="GO" id="GO:0046872">
    <property type="term" value="F:metal ion binding"/>
    <property type="evidence" value="ECO:0007669"/>
    <property type="project" value="UniProtKB-KW"/>
</dbReference>
<dbReference type="OrthoDB" id="9783437at2"/>
<name>A0A4Q9KK24_PROTD</name>
<sequence>MLTRRRLLQLSGGVAALGLGGGAAYGSLVELHGLRLVRRPLPVENLPDAWVGRTIVQLTDVHVGPHVADDYVLRTFDAVARLAPDVLVVTGDLTSDERGIVEHAQRIYAHLPAGRLATLAILGNHDYGRDWKDLAHADALVAALSDRMRFLRNESIEVDGLRFFGTEDLWSEQLSLRTTLRGIDPDSPAVGLVHNPDAIDLGGWGGYRGWVLSGHTHGGQVRPPIGPPPMLPIVNRWYASGEFEIDGGRRLYVCPGVGHAIVPIRINCPPEVAVHTLLRA</sequence>